<dbReference type="PANTHER" id="PTHR11731">
    <property type="entry name" value="PROTEASE FAMILY S9B,C DIPEPTIDYL-PEPTIDASE IV-RELATED"/>
    <property type="match status" value="1"/>
</dbReference>
<feature type="signal peptide" evidence="1">
    <location>
        <begin position="1"/>
        <end position="23"/>
    </location>
</feature>
<comment type="caution">
    <text evidence="4">The sequence shown here is derived from an EMBL/GenBank/DDBJ whole genome shotgun (WGS) entry which is preliminary data.</text>
</comment>
<keyword evidence="5" id="KW-1185">Reference proteome</keyword>
<evidence type="ECO:0000313" key="5">
    <source>
        <dbReference type="Proteomes" id="UP001310022"/>
    </source>
</evidence>
<organism evidence="4 5">
    <name type="scientific">Persicobacter diffluens</name>
    <dbReference type="NCBI Taxonomy" id="981"/>
    <lineage>
        <taxon>Bacteria</taxon>
        <taxon>Pseudomonadati</taxon>
        <taxon>Bacteroidota</taxon>
        <taxon>Cytophagia</taxon>
        <taxon>Cytophagales</taxon>
        <taxon>Persicobacteraceae</taxon>
        <taxon>Persicobacter</taxon>
    </lineage>
</organism>
<dbReference type="InterPro" id="IPR001375">
    <property type="entry name" value="Peptidase_S9_cat"/>
</dbReference>
<dbReference type="InterPro" id="IPR002469">
    <property type="entry name" value="Peptidase_S9B_N"/>
</dbReference>
<feature type="domain" description="Dipeptidylpeptidase IV N-terminal" evidence="3">
    <location>
        <begin position="121"/>
        <end position="430"/>
    </location>
</feature>
<feature type="chain" id="PRO_5043023149" evidence="1">
    <location>
        <begin position="24"/>
        <end position="716"/>
    </location>
</feature>
<dbReference type="GO" id="GO:0008236">
    <property type="term" value="F:serine-type peptidase activity"/>
    <property type="evidence" value="ECO:0007669"/>
    <property type="project" value="InterPro"/>
</dbReference>
<dbReference type="RefSeq" id="WP_338236018.1">
    <property type="nucleotide sequence ID" value="NZ_BQKE01000001.1"/>
</dbReference>
<evidence type="ECO:0000256" key="1">
    <source>
        <dbReference type="SAM" id="SignalP"/>
    </source>
</evidence>
<keyword evidence="1" id="KW-0732">Signal</keyword>
<gene>
    <name evidence="4" type="primary">pepX2</name>
    <name evidence="4" type="ORF">PEDI_07200</name>
</gene>
<accession>A0AAN4VWF3</accession>
<dbReference type="Gene3D" id="2.140.10.30">
    <property type="entry name" value="Dipeptidylpeptidase IV, N-terminal domain"/>
    <property type="match status" value="1"/>
</dbReference>
<dbReference type="GO" id="GO:0008239">
    <property type="term" value="F:dipeptidyl-peptidase activity"/>
    <property type="evidence" value="ECO:0007669"/>
    <property type="project" value="TreeGrafter"/>
</dbReference>
<evidence type="ECO:0000259" key="3">
    <source>
        <dbReference type="Pfam" id="PF00930"/>
    </source>
</evidence>
<dbReference type="Gene3D" id="3.40.50.1820">
    <property type="entry name" value="alpha/beta hydrolase"/>
    <property type="match status" value="1"/>
</dbReference>
<dbReference type="AlphaFoldDB" id="A0AAN4VWF3"/>
<dbReference type="PANTHER" id="PTHR11731:SF193">
    <property type="entry name" value="DIPEPTIDYL PEPTIDASE 9"/>
    <property type="match status" value="1"/>
</dbReference>
<dbReference type="Pfam" id="PF00930">
    <property type="entry name" value="DPPIV_N"/>
    <property type="match status" value="1"/>
</dbReference>
<sequence length="716" mass="81360">MNKKVLRLIPALVFILSSGWAQKQTLDLKTSILGVYSKLYPDYSKQLQWVKSSNEYSLVDKIEGEDHLVVVRKKDEKSIISLPELKQTHEALANLKAMPSLKWVDPQTLAFHVGLKFFKLDAASKKVSQWASLPEGAENLEINPTYDAIAFTRENNLYVWQDDNFKAVTKEENEAIVSGQVPSRNEFGIHNGAYWSEDGKTLAFYQKDETAISIYPLVDVTSLPAKEMPIRYPMAGQASEHVKLGIYNLEQEKTVFAQVTGPRDQYITNVTFGPEGKFIYAGIMNREQNHITLNRYQLSDGAFDKTLFEEKEEKYGQWHYPLQFVPNRPNEFLWVSERDGFEHLYRYNTKGELLNQVTKGDWMITEILGFDKSGKKINVVGTANYGMDRQIYVADVKKTGQKKISSKSGVYTVKYNKANNQFLATFSSNEIAREESILAVSGKTVKTILTSENPMEHYQVAKPELFQITAADQATPLNCRIIKPSNFDPNKKYPVIVYTYNGPGVQLITNRYNTGASTWMYTAAEKGYIVFTVDGRGSHNRGKAFKHATHKKLGTEEIADQLEGVNWLKAQPWVNADKMAIHGWSYGGFMTTSLMLKTPDTFKVGVAGGPVMDWKYYEVMYTERYMQTPETNPEGFAKASLLDKTQNLKGDLLIIHGSIDPVVVPQHSMAFLKACVDNEVKVDFFTYPMHEHNVRGKNRVHLMEKVLDYIDEKLGE</sequence>
<evidence type="ECO:0000259" key="2">
    <source>
        <dbReference type="Pfam" id="PF00326"/>
    </source>
</evidence>
<name>A0AAN4VWF3_9BACT</name>
<dbReference type="InterPro" id="IPR050278">
    <property type="entry name" value="Serine_Prot_S9B/DPPIV"/>
</dbReference>
<protein>
    <submittedName>
        <fullName evidence="4">Peptidase S9</fullName>
    </submittedName>
</protein>
<reference evidence="4 5" key="1">
    <citation type="submission" date="2021-12" db="EMBL/GenBank/DDBJ databases">
        <title>Genome sequencing of bacteria with rrn-lacking chromosome and rrn-plasmid.</title>
        <authorList>
            <person name="Anda M."/>
            <person name="Iwasaki W."/>
        </authorList>
    </citation>
    <scope>NUCLEOTIDE SEQUENCE [LARGE SCALE GENOMIC DNA]</scope>
    <source>
        <strain evidence="4 5">NBRC 15940</strain>
    </source>
</reference>
<proteinExistence type="predicted"/>
<dbReference type="Pfam" id="PF00326">
    <property type="entry name" value="Peptidase_S9"/>
    <property type="match status" value="1"/>
</dbReference>
<dbReference type="EMBL" id="BQKE01000001">
    <property type="protein sequence ID" value="GJM60168.1"/>
    <property type="molecule type" value="Genomic_DNA"/>
</dbReference>
<dbReference type="SUPFAM" id="SSF82171">
    <property type="entry name" value="DPP6 N-terminal domain-like"/>
    <property type="match status" value="1"/>
</dbReference>
<evidence type="ECO:0000313" key="4">
    <source>
        <dbReference type="EMBL" id="GJM60168.1"/>
    </source>
</evidence>
<feature type="domain" description="Peptidase S9 prolyl oligopeptidase catalytic" evidence="2">
    <location>
        <begin position="520"/>
        <end position="715"/>
    </location>
</feature>
<dbReference type="Proteomes" id="UP001310022">
    <property type="component" value="Unassembled WGS sequence"/>
</dbReference>
<dbReference type="SUPFAM" id="SSF53474">
    <property type="entry name" value="alpha/beta-Hydrolases"/>
    <property type="match status" value="1"/>
</dbReference>
<dbReference type="InterPro" id="IPR029058">
    <property type="entry name" value="AB_hydrolase_fold"/>
</dbReference>
<dbReference type="GO" id="GO:0006508">
    <property type="term" value="P:proteolysis"/>
    <property type="evidence" value="ECO:0007669"/>
    <property type="project" value="InterPro"/>
</dbReference>